<gene>
    <name evidence="1" type="ORF">ADK41_27745</name>
</gene>
<dbReference type="AlphaFoldDB" id="A0A0M8QF37"/>
<organism evidence="1 2">
    <name type="scientific">Streptomyces caelestis</name>
    <dbReference type="NCBI Taxonomy" id="36816"/>
    <lineage>
        <taxon>Bacteria</taxon>
        <taxon>Bacillati</taxon>
        <taxon>Actinomycetota</taxon>
        <taxon>Actinomycetes</taxon>
        <taxon>Kitasatosporales</taxon>
        <taxon>Streptomycetaceae</taxon>
        <taxon>Streptomyces</taxon>
    </lineage>
</organism>
<name>A0A0M8QF37_9ACTN</name>
<dbReference type="Gene3D" id="3.40.50.2300">
    <property type="match status" value="2"/>
</dbReference>
<reference evidence="1 2" key="1">
    <citation type="submission" date="2015-07" db="EMBL/GenBank/DDBJ databases">
        <authorList>
            <person name="Noorani M."/>
        </authorList>
    </citation>
    <scope>NUCLEOTIDE SEQUENCE [LARGE SCALE GENOMIC DNA]</scope>
    <source>
        <strain evidence="1 2">NRRL B-24567</strain>
    </source>
</reference>
<protein>
    <submittedName>
        <fullName evidence="1">Uncharacterized protein</fullName>
    </submittedName>
</protein>
<dbReference type="Proteomes" id="UP000037773">
    <property type="component" value="Unassembled WGS sequence"/>
</dbReference>
<dbReference type="InterPro" id="IPR028082">
    <property type="entry name" value="Peripla_BP_I"/>
</dbReference>
<keyword evidence="2" id="KW-1185">Reference proteome</keyword>
<dbReference type="SUPFAM" id="SSF53822">
    <property type="entry name" value="Periplasmic binding protein-like I"/>
    <property type="match status" value="1"/>
</dbReference>
<proteinExistence type="predicted"/>
<accession>A0A0M8QF37</accession>
<evidence type="ECO:0000313" key="1">
    <source>
        <dbReference type="EMBL" id="KOT33654.1"/>
    </source>
</evidence>
<evidence type="ECO:0000313" key="2">
    <source>
        <dbReference type="Proteomes" id="UP000037773"/>
    </source>
</evidence>
<sequence>MPAGFRPAPWPVDAPVGVRGAGFGGGFFRPRVRGRPGPAADARGFIRRTAWSAEPAERDPTAGKAARMFAADFGAPMTERSARAFTAVTPLAVAVGEARSTDPERIRSALRTVGLPGRDPVTGAWDHVRSDVGAAGFQRRSSREVTRRRPLWIHTSEYSTGRSSAR</sequence>
<comment type="caution">
    <text evidence="1">The sequence shown here is derived from an EMBL/GenBank/DDBJ whole genome shotgun (WGS) entry which is preliminary data.</text>
</comment>
<dbReference type="EMBL" id="LGCN01000222">
    <property type="protein sequence ID" value="KOT33654.1"/>
    <property type="molecule type" value="Genomic_DNA"/>
</dbReference>